<dbReference type="eggNOG" id="COG0583">
    <property type="taxonomic scope" value="Bacteria"/>
</dbReference>
<evidence type="ECO:0000313" key="7">
    <source>
        <dbReference type="Proteomes" id="UP000000270"/>
    </source>
</evidence>
<dbReference type="InterPro" id="IPR050950">
    <property type="entry name" value="HTH-type_LysR_regulators"/>
</dbReference>
<dbReference type="GO" id="GO:0003677">
    <property type="term" value="F:DNA binding"/>
    <property type="evidence" value="ECO:0007669"/>
    <property type="project" value="UniProtKB-KW"/>
</dbReference>
<keyword evidence="2" id="KW-0805">Transcription regulation</keyword>
<proteinExistence type="inferred from homology"/>
<dbReference type="Proteomes" id="UP000000270">
    <property type="component" value="Chromosome"/>
</dbReference>
<keyword evidence="4" id="KW-0804">Transcription</keyword>
<dbReference type="GO" id="GO:0005829">
    <property type="term" value="C:cytosol"/>
    <property type="evidence" value="ECO:0007669"/>
    <property type="project" value="TreeGrafter"/>
</dbReference>
<dbReference type="PANTHER" id="PTHR30419">
    <property type="entry name" value="HTH-TYPE TRANSCRIPTIONAL REGULATOR YBHD"/>
    <property type="match status" value="1"/>
</dbReference>
<comment type="similarity">
    <text evidence="1">Belongs to the LysR transcriptional regulatory family.</text>
</comment>
<accession>A8IAC4</accession>
<dbReference type="InterPro" id="IPR005119">
    <property type="entry name" value="LysR_subst-bd"/>
</dbReference>
<dbReference type="InterPro" id="IPR000847">
    <property type="entry name" value="LysR_HTH_N"/>
</dbReference>
<dbReference type="FunFam" id="1.10.10.10:FF:000001">
    <property type="entry name" value="LysR family transcriptional regulator"/>
    <property type="match status" value="1"/>
</dbReference>
<evidence type="ECO:0000259" key="5">
    <source>
        <dbReference type="PROSITE" id="PS50931"/>
    </source>
</evidence>
<reference evidence="6 7" key="3">
    <citation type="journal article" date="2008" name="BMC Genomics">
        <title>The genome of the versatile nitrogen fixer Azorhizobium caulinodans ORS571.</title>
        <authorList>
            <person name="Lee KB."/>
            <person name="Backer P.D."/>
            <person name="Aono T."/>
            <person name="Liu CT."/>
            <person name="Suzuki S."/>
            <person name="Suzuki T."/>
            <person name="Kaneko T."/>
            <person name="Yamada M."/>
            <person name="Tabata S."/>
            <person name="Kupfer D.M."/>
            <person name="Najar F.Z."/>
            <person name="Wiley G.B."/>
            <person name="Roe B."/>
            <person name="Binnewies T.T."/>
            <person name="Ussery D.W."/>
            <person name="D'Haeze W."/>
            <person name="Herder J.D."/>
            <person name="Gevers D."/>
            <person name="Vereecke D."/>
            <person name="Holsters M."/>
            <person name="Oyaizu H."/>
        </authorList>
    </citation>
    <scope>NUCLEOTIDE SEQUENCE [LARGE SCALE GENOMIC DNA]</scope>
    <source>
        <strain evidence="7">ATCC 43989 / DSM 5975 / JCM 20966 / LMG 6465 / NBRC 14845 / NCIMB 13405 / ORS 571</strain>
    </source>
</reference>
<reference evidence="6 7" key="1">
    <citation type="journal article" date="2007" name="Appl. Environ. Microbiol.">
        <title>Rhizobial factors required for stem nodule maturation and maintenance in Sesbania rostrata-Azorhizobium caulinodans ORS571 symbiosis.</title>
        <authorList>
            <person name="Suzuki S."/>
            <person name="Aono T."/>
            <person name="Lee KB."/>
            <person name="Suzuki T."/>
            <person name="Liu CT."/>
            <person name="Miwa H."/>
            <person name="Wakao S."/>
            <person name="Iki T."/>
            <person name="Oyaizu H."/>
        </authorList>
    </citation>
    <scope>NUCLEOTIDE SEQUENCE [LARGE SCALE GENOMIC DNA]</scope>
    <source>
        <strain evidence="7">ATCC 43989 / DSM 5975 / JCM 20966 / LMG 6465 / NBRC 14845 / NCIMB 13405 / ORS 571</strain>
    </source>
</reference>
<dbReference type="Pfam" id="PF03466">
    <property type="entry name" value="LysR_substrate"/>
    <property type="match status" value="1"/>
</dbReference>
<dbReference type="HOGENOM" id="CLU_039613_6_0_5"/>
<dbReference type="EMBL" id="AP009384">
    <property type="protein sequence ID" value="BAF88489.1"/>
    <property type="molecule type" value="Genomic_DNA"/>
</dbReference>
<keyword evidence="3" id="KW-0238">DNA-binding</keyword>
<dbReference type="Gene3D" id="1.10.10.10">
    <property type="entry name" value="Winged helix-like DNA-binding domain superfamily/Winged helix DNA-binding domain"/>
    <property type="match status" value="1"/>
</dbReference>
<reference evidence="6 7" key="6">
    <citation type="journal article" date="2011" name="Appl. Environ. Microbiol.">
        <title>Involvement of the azorhizobial chromosome partition gene (parA) in the onset of bacteroid differentiation during Sesbania rostrata stem nodule development.</title>
        <authorList>
            <person name="Liu CT."/>
            <person name="Lee KB."/>
            <person name="Wang YS."/>
            <person name="Peng MH."/>
            <person name="Lee KT."/>
            <person name="Suzuki S."/>
            <person name="Suzuki T."/>
            <person name="Oyaizu H."/>
        </authorList>
    </citation>
    <scope>NUCLEOTIDE SEQUENCE [LARGE SCALE GENOMIC DNA]</scope>
    <source>
        <strain evidence="7">ATCC 43989 / DSM 5975 / JCM 20966 / LMG 6465 / NBRC 14845 / NCIMB 13405 / ORS 571</strain>
    </source>
</reference>
<dbReference type="STRING" id="438753.AZC_2491"/>
<dbReference type="PANTHER" id="PTHR30419:SF8">
    <property type="entry name" value="NITROGEN ASSIMILATION TRANSCRIPTIONAL ACTIVATOR-RELATED"/>
    <property type="match status" value="1"/>
</dbReference>
<reference evidence="6 7" key="5">
    <citation type="journal article" date="2010" name="Appl. Environ. Microbiol.">
        <title>phrR-like gene praR of Azorhizobium caulinodans ORS571 is essential for symbiosis with Sesbania rostrata and is involved in expression of reb genes.</title>
        <authorList>
            <person name="Akiba N."/>
            <person name="Aono T."/>
            <person name="Toyazaki H."/>
            <person name="Sato S."/>
            <person name="Oyaizu H."/>
        </authorList>
    </citation>
    <scope>NUCLEOTIDE SEQUENCE [LARGE SCALE GENOMIC DNA]</scope>
    <source>
        <strain evidence="7">ATCC 43989 / DSM 5975 / JCM 20966 / LMG 6465 / NBRC 14845 / NCIMB 13405 / ORS 571</strain>
    </source>
</reference>
<dbReference type="SUPFAM" id="SSF53850">
    <property type="entry name" value="Periplasmic binding protein-like II"/>
    <property type="match status" value="1"/>
</dbReference>
<dbReference type="GO" id="GO:0003700">
    <property type="term" value="F:DNA-binding transcription factor activity"/>
    <property type="evidence" value="ECO:0007669"/>
    <property type="project" value="InterPro"/>
</dbReference>
<evidence type="ECO:0000256" key="3">
    <source>
        <dbReference type="ARBA" id="ARBA00023125"/>
    </source>
</evidence>
<dbReference type="AlphaFoldDB" id="A8IAC4"/>
<evidence type="ECO:0000256" key="1">
    <source>
        <dbReference type="ARBA" id="ARBA00009437"/>
    </source>
</evidence>
<organism evidence="6 7">
    <name type="scientific">Azorhizobium caulinodans (strain ATCC 43989 / DSM 5975 / JCM 20966 / LMG 6465 / NBRC 14845 / NCIMB 13405 / ORS 571)</name>
    <dbReference type="NCBI Taxonomy" id="438753"/>
    <lineage>
        <taxon>Bacteria</taxon>
        <taxon>Pseudomonadati</taxon>
        <taxon>Pseudomonadota</taxon>
        <taxon>Alphaproteobacteria</taxon>
        <taxon>Hyphomicrobiales</taxon>
        <taxon>Xanthobacteraceae</taxon>
        <taxon>Azorhizobium</taxon>
    </lineage>
</organism>
<reference evidence="7" key="2">
    <citation type="submission" date="2007-04" db="EMBL/GenBank/DDBJ databases">
        <title>Complete genome sequence of the nitrogen-fixing bacterium Azorhizobium caulinodans ORS571.</title>
        <authorList>
            <person name="Lee K.B."/>
            <person name="Backer P.D."/>
            <person name="Aono T."/>
            <person name="Liu C.T."/>
            <person name="Suzuki S."/>
            <person name="Suzuki T."/>
            <person name="Kaneko T."/>
            <person name="Yamada M."/>
            <person name="Tabata S."/>
            <person name="Kupfer D.M."/>
            <person name="Najar F.Z."/>
            <person name="Wiley G.B."/>
            <person name="Roe B."/>
            <person name="Binnewies T."/>
            <person name="Ussery D."/>
            <person name="Vereecke D."/>
            <person name="Gevers D."/>
            <person name="Holsters M."/>
            <person name="Oyaizu H."/>
        </authorList>
    </citation>
    <scope>NUCLEOTIDE SEQUENCE [LARGE SCALE GENOMIC DNA]</scope>
    <source>
        <strain evidence="7">ATCC 43989 / DSM 5975 / JCM 20966 / LMG 6465 / NBRC 14845 / NCIMB 13405 / ORS 571</strain>
    </source>
</reference>
<reference evidence="6 7" key="4">
    <citation type="journal article" date="2009" name="Appl. Environ. Microbiol.">
        <title>Comparative genome-wide transcriptional profiling of Azorhizobium caulinodans ORS571 grown under free-living and symbiotic conditions.</title>
        <authorList>
            <person name="Tsukada S."/>
            <person name="Aono T."/>
            <person name="Akiba N."/>
            <person name="Lee KB."/>
            <person name="Liu CT."/>
            <person name="Toyazaki H."/>
            <person name="Oyaizu H."/>
        </authorList>
    </citation>
    <scope>NUCLEOTIDE SEQUENCE [LARGE SCALE GENOMIC DNA]</scope>
    <source>
        <strain evidence="7">ATCC 43989 / DSM 5975 / JCM 20966 / LMG 6465 / NBRC 14845 / NCIMB 13405 / ORS 571</strain>
    </source>
</reference>
<dbReference type="KEGG" id="azc:AZC_2491"/>
<sequence>MSMNMNLRQLRAFVAVAQTGSFSRAARLLGLSQSALSQAVQQLEADLGVRLLDRTTRSVQLSAIGREFLPGVQRVLADLDHQLQDLRDLKEHRRGHVTVTCVPSVALRLLPQVLAQFQEAHPMVSVAVREAPRHQIITALRSGDAELGVANVPGDDPDLDSTFLLTDSFALVMRRDHPLAAHESVTWEEAGQAGLIAMAPGTGIRLEMERGLPAPAVPHHEAEHPATLLAMVEAGVGVAPLPGLAWPRPDHAGLTFRPLVEPRVERQLFLIKRAGRDLTPAGRALHRAILAGVAKEDFSGAAVPRGGRRPRGQ</sequence>
<evidence type="ECO:0000256" key="4">
    <source>
        <dbReference type="ARBA" id="ARBA00023163"/>
    </source>
</evidence>
<dbReference type="SUPFAM" id="SSF46785">
    <property type="entry name" value="Winged helix' DNA-binding domain"/>
    <property type="match status" value="1"/>
</dbReference>
<evidence type="ECO:0000256" key="2">
    <source>
        <dbReference type="ARBA" id="ARBA00023015"/>
    </source>
</evidence>
<dbReference type="Gene3D" id="3.40.190.10">
    <property type="entry name" value="Periplasmic binding protein-like II"/>
    <property type="match status" value="2"/>
</dbReference>
<keyword evidence="7" id="KW-1185">Reference proteome</keyword>
<dbReference type="PROSITE" id="PS50931">
    <property type="entry name" value="HTH_LYSR"/>
    <property type="match status" value="1"/>
</dbReference>
<dbReference type="InterPro" id="IPR036388">
    <property type="entry name" value="WH-like_DNA-bd_sf"/>
</dbReference>
<gene>
    <name evidence="6" type="ordered locus">AZC_2491</name>
</gene>
<protein>
    <submittedName>
        <fullName evidence="6">Transcriptional regulator</fullName>
    </submittedName>
</protein>
<feature type="domain" description="HTH lysR-type" evidence="5">
    <location>
        <begin position="5"/>
        <end position="62"/>
    </location>
</feature>
<name>A8IAC4_AZOC5</name>
<dbReference type="Pfam" id="PF00126">
    <property type="entry name" value="HTH_1"/>
    <property type="match status" value="1"/>
</dbReference>
<dbReference type="PRINTS" id="PR00039">
    <property type="entry name" value="HTHLYSR"/>
</dbReference>
<dbReference type="CDD" id="cd08440">
    <property type="entry name" value="PBP2_LTTR_like_4"/>
    <property type="match status" value="1"/>
</dbReference>
<dbReference type="InterPro" id="IPR036390">
    <property type="entry name" value="WH_DNA-bd_sf"/>
</dbReference>
<evidence type="ECO:0000313" key="6">
    <source>
        <dbReference type="EMBL" id="BAF88489.1"/>
    </source>
</evidence>